<proteinExistence type="predicted"/>
<comment type="caution">
    <text evidence="2">The sequence shown here is derived from an EMBL/GenBank/DDBJ whole genome shotgun (WGS) entry which is preliminary data.</text>
</comment>
<dbReference type="InParanoid" id="A0A1Y2AM71"/>
<dbReference type="PROSITE" id="PS00463">
    <property type="entry name" value="ZN2_CY6_FUNGAL_1"/>
    <property type="match status" value="1"/>
</dbReference>
<dbReference type="EMBL" id="MCFC01000076">
    <property type="protein sequence ID" value="ORY23679.1"/>
    <property type="molecule type" value="Genomic_DNA"/>
</dbReference>
<dbReference type="OrthoDB" id="10659587at2759"/>
<sequence>MSTKQRRTTPCTQCRLEHLSCKWDPASTGVKCKRCRIREIDCSGPWRKTVPACASCVRSSVRCERREGQLLCLRCQSRGNVCPLPPRSSNASKCARIHVARDVRSCRTSVVKSPILAGLLSGAMRNAIRSKGALHLQRLQLPYAHSGKRLEMLDDLSDIVATIAGLKFCNSVSLSGKSQVHSIEDMTPTFWLTHRNSTPSVQSHGLQELASELWSLFVQIPSLDLSHYDSVVQLVVCLRTALKFRIWRQDKERCETVRTVLAYVTLLALVTLKSSAPSNEHHTLLIVSAVQLADREARLSATMGVPSRLAQPILCLLPSIAELPPIPDVFKVSALLSLNDADVWRLLNPLTETLFRLSCSLGSQQGNPFTIWRYINRVYSYLDRLNDAVHHTLGDRAGGVARSIFCVQLCAIEADILVVRMCEEKEIATSRSFAASNRAVRGLMPLIVSSHNLYRAVHAHTERQQQGDIRLSELYHVLDCFVIILESIGEDLVVCAGRLDLGARRG</sequence>
<evidence type="ECO:0000313" key="2">
    <source>
        <dbReference type="EMBL" id="ORY23679.1"/>
    </source>
</evidence>
<feature type="domain" description="Zn(2)-C6 fungal-type" evidence="1">
    <location>
        <begin position="31"/>
        <end position="63"/>
    </location>
</feature>
<dbReference type="Proteomes" id="UP000193986">
    <property type="component" value="Unassembled WGS sequence"/>
</dbReference>
<organism evidence="2 3">
    <name type="scientific">Naematelia encephala</name>
    <dbReference type="NCBI Taxonomy" id="71784"/>
    <lineage>
        <taxon>Eukaryota</taxon>
        <taxon>Fungi</taxon>
        <taxon>Dikarya</taxon>
        <taxon>Basidiomycota</taxon>
        <taxon>Agaricomycotina</taxon>
        <taxon>Tremellomycetes</taxon>
        <taxon>Tremellales</taxon>
        <taxon>Naemateliaceae</taxon>
        <taxon>Naematelia</taxon>
    </lineage>
</organism>
<reference evidence="2 3" key="1">
    <citation type="submission" date="2016-07" db="EMBL/GenBank/DDBJ databases">
        <title>Pervasive Adenine N6-methylation of Active Genes in Fungi.</title>
        <authorList>
            <consortium name="DOE Joint Genome Institute"/>
            <person name="Mondo S.J."/>
            <person name="Dannebaum R.O."/>
            <person name="Kuo R.C."/>
            <person name="Labutti K."/>
            <person name="Haridas S."/>
            <person name="Kuo A."/>
            <person name="Salamov A."/>
            <person name="Ahrendt S.R."/>
            <person name="Lipzen A."/>
            <person name="Sullivan W."/>
            <person name="Andreopoulos W.B."/>
            <person name="Clum A."/>
            <person name="Lindquist E."/>
            <person name="Daum C."/>
            <person name="Ramamoorthy G.K."/>
            <person name="Gryganskyi A."/>
            <person name="Culley D."/>
            <person name="Magnuson J.K."/>
            <person name="James T.Y."/>
            <person name="O'Malley M.A."/>
            <person name="Stajich J.E."/>
            <person name="Spatafora J.W."/>
            <person name="Visel A."/>
            <person name="Grigoriev I.V."/>
        </authorList>
    </citation>
    <scope>NUCLEOTIDE SEQUENCE [LARGE SCALE GENOMIC DNA]</scope>
    <source>
        <strain evidence="2 3">68-887.2</strain>
    </source>
</reference>
<dbReference type="PROSITE" id="PS50048">
    <property type="entry name" value="ZN2_CY6_FUNGAL_2"/>
    <property type="match status" value="1"/>
</dbReference>
<dbReference type="InterPro" id="IPR001138">
    <property type="entry name" value="Zn2Cys6_DnaBD"/>
</dbReference>
<name>A0A1Y2AM71_9TREE</name>
<gene>
    <name evidence="2" type="ORF">BCR39DRAFT_343940</name>
</gene>
<dbReference type="GO" id="GO:0008270">
    <property type="term" value="F:zinc ion binding"/>
    <property type="evidence" value="ECO:0007669"/>
    <property type="project" value="InterPro"/>
</dbReference>
<protein>
    <recommendedName>
        <fullName evidence="1">Zn(2)-C6 fungal-type domain-containing protein</fullName>
    </recommendedName>
</protein>
<evidence type="ECO:0000259" key="1">
    <source>
        <dbReference type="PROSITE" id="PS50048"/>
    </source>
</evidence>
<dbReference type="GO" id="GO:0000981">
    <property type="term" value="F:DNA-binding transcription factor activity, RNA polymerase II-specific"/>
    <property type="evidence" value="ECO:0007669"/>
    <property type="project" value="InterPro"/>
</dbReference>
<accession>A0A1Y2AM71</accession>
<dbReference type="AlphaFoldDB" id="A0A1Y2AM71"/>
<keyword evidence="3" id="KW-1185">Reference proteome</keyword>
<evidence type="ECO:0000313" key="3">
    <source>
        <dbReference type="Proteomes" id="UP000193986"/>
    </source>
</evidence>